<dbReference type="GO" id="GO:0003955">
    <property type="term" value="F:NAD(P)H dehydrogenase (quinone) activity"/>
    <property type="evidence" value="ECO:0007669"/>
    <property type="project" value="TreeGrafter"/>
</dbReference>
<name>A0A2K8N2S6_9BACL</name>
<dbReference type="SUPFAM" id="SSF52218">
    <property type="entry name" value="Flavoproteins"/>
    <property type="match status" value="1"/>
</dbReference>
<dbReference type="EMBL" id="CP024955">
    <property type="protein sequence ID" value="ATY83828.1"/>
    <property type="molecule type" value="Genomic_DNA"/>
</dbReference>
<accession>A0A2K8N2S6</accession>
<dbReference type="GO" id="GO:0010181">
    <property type="term" value="F:FMN binding"/>
    <property type="evidence" value="ECO:0007669"/>
    <property type="project" value="InterPro"/>
</dbReference>
<sequence length="185" mass="20121">MEGERNMRIFVGYASMNGHTKFLADEIAAGARSVTGTEVVQKAVKDTSPSELEAFDAIIWGSSGVFGNPNPEMVQFFVQLGQQWFMRKLEGKFGGVFGTTSTAHGGIENLLRALAAPMHHHGMIVVSPPSLPDEKHALYACPYGIAATIPVEASKDAPINKPREEELDLARHYGQYMATLLKSSK</sequence>
<evidence type="ECO:0000313" key="2">
    <source>
        <dbReference type="EMBL" id="ATY83828.1"/>
    </source>
</evidence>
<dbReference type="PANTHER" id="PTHR30546:SF23">
    <property type="entry name" value="FLAVOPROTEIN-LIKE PROTEIN YCP4-RELATED"/>
    <property type="match status" value="1"/>
</dbReference>
<reference evidence="3" key="1">
    <citation type="submission" date="2017-11" db="EMBL/GenBank/DDBJ databases">
        <title>Complete Genome Sequence of Kyrpidia sp. Strain EA-1, a thermophilic, hydrogen-oxidizing Bacterium, isolated from the Azores.</title>
        <authorList>
            <person name="Reiner J.E."/>
            <person name="Lapp C.J."/>
            <person name="Bunk B."/>
            <person name="Gescher J."/>
        </authorList>
    </citation>
    <scope>NUCLEOTIDE SEQUENCE [LARGE SCALE GENOMIC DNA]</scope>
    <source>
        <strain evidence="3">EA-1</strain>
    </source>
</reference>
<evidence type="ECO:0000259" key="1">
    <source>
        <dbReference type="PROSITE" id="PS50902"/>
    </source>
</evidence>
<gene>
    <name evidence="2" type="ORF">CVV65_01620</name>
</gene>
<proteinExistence type="predicted"/>
<dbReference type="KEGG" id="kyr:CVV65_01620"/>
<organism evidence="2 3">
    <name type="scientific">Kyrpidia spormannii</name>
    <dbReference type="NCBI Taxonomy" id="2055160"/>
    <lineage>
        <taxon>Bacteria</taxon>
        <taxon>Bacillati</taxon>
        <taxon>Bacillota</taxon>
        <taxon>Bacilli</taxon>
        <taxon>Bacillales</taxon>
        <taxon>Alicyclobacillaceae</taxon>
        <taxon>Kyrpidia</taxon>
    </lineage>
</organism>
<dbReference type="Pfam" id="PF00258">
    <property type="entry name" value="Flavodoxin_1"/>
    <property type="match status" value="1"/>
</dbReference>
<feature type="domain" description="Flavodoxin-like" evidence="1">
    <location>
        <begin position="9"/>
        <end position="178"/>
    </location>
</feature>
<dbReference type="InterPro" id="IPR008254">
    <property type="entry name" value="Flavodoxin/NO_synth"/>
</dbReference>
<evidence type="ECO:0000313" key="3">
    <source>
        <dbReference type="Proteomes" id="UP000231932"/>
    </source>
</evidence>
<dbReference type="PROSITE" id="PS50902">
    <property type="entry name" value="FLAVODOXIN_LIKE"/>
    <property type="match status" value="1"/>
</dbReference>
<dbReference type="GO" id="GO:0016020">
    <property type="term" value="C:membrane"/>
    <property type="evidence" value="ECO:0007669"/>
    <property type="project" value="TreeGrafter"/>
</dbReference>
<keyword evidence="3" id="KW-1185">Reference proteome</keyword>
<dbReference type="InterPro" id="IPR029039">
    <property type="entry name" value="Flavoprotein-like_sf"/>
</dbReference>
<dbReference type="PANTHER" id="PTHR30546">
    <property type="entry name" value="FLAVODOXIN-RELATED PROTEIN WRBA-RELATED"/>
    <property type="match status" value="1"/>
</dbReference>
<dbReference type="Proteomes" id="UP000231932">
    <property type="component" value="Chromosome"/>
</dbReference>
<protein>
    <recommendedName>
        <fullName evidence="1">Flavodoxin-like domain-containing protein</fullName>
    </recommendedName>
</protein>
<dbReference type="Gene3D" id="3.40.50.360">
    <property type="match status" value="1"/>
</dbReference>
<dbReference type="AlphaFoldDB" id="A0A2K8N2S6"/>